<reference evidence="1 2" key="1">
    <citation type="submission" date="2024-03" db="EMBL/GenBank/DDBJ databases">
        <authorList>
            <consortium name="ELIXIR-Norway"/>
            <consortium name="Elixir Norway"/>
        </authorList>
    </citation>
    <scope>NUCLEOTIDE SEQUENCE [LARGE SCALE GENOMIC DNA]</scope>
</reference>
<evidence type="ECO:0000313" key="1">
    <source>
        <dbReference type="EMBL" id="CAK9858599.1"/>
    </source>
</evidence>
<evidence type="ECO:0000313" key="2">
    <source>
        <dbReference type="Proteomes" id="UP001497522"/>
    </source>
</evidence>
<keyword evidence="2" id="KW-1185">Reference proteome</keyword>
<name>A0ABP1A805_9BRYO</name>
<gene>
    <name evidence="1" type="ORF">CSSPJE1EN2_LOCUS1594</name>
</gene>
<protein>
    <submittedName>
        <fullName evidence="1">Uncharacterized protein</fullName>
    </submittedName>
</protein>
<dbReference type="Proteomes" id="UP001497522">
    <property type="component" value="Chromosome 1"/>
</dbReference>
<accession>A0ABP1A805</accession>
<organism evidence="1 2">
    <name type="scientific">Sphagnum jensenii</name>
    <dbReference type="NCBI Taxonomy" id="128206"/>
    <lineage>
        <taxon>Eukaryota</taxon>
        <taxon>Viridiplantae</taxon>
        <taxon>Streptophyta</taxon>
        <taxon>Embryophyta</taxon>
        <taxon>Bryophyta</taxon>
        <taxon>Sphagnophytina</taxon>
        <taxon>Sphagnopsida</taxon>
        <taxon>Sphagnales</taxon>
        <taxon>Sphagnaceae</taxon>
        <taxon>Sphagnum</taxon>
    </lineage>
</organism>
<dbReference type="EMBL" id="OZ023702">
    <property type="protein sequence ID" value="CAK9858599.1"/>
    <property type="molecule type" value="Genomic_DNA"/>
</dbReference>
<proteinExistence type="predicted"/>
<sequence>MLLLVDVSVESAREREGKKRQVWSWWWCNVEEEARRRCAAISLFSAALRAKKVLVCRRRYDPEHMHVAHHKHRERRWLFGQQ</sequence>